<reference evidence="1" key="1">
    <citation type="submission" date="2021-02" db="EMBL/GenBank/DDBJ databases">
        <authorList>
            <person name="Bekaert M."/>
        </authorList>
    </citation>
    <scope>NUCLEOTIDE SEQUENCE</scope>
    <source>
        <strain evidence="1">IoA-00</strain>
    </source>
</reference>
<evidence type="ECO:0000313" key="1">
    <source>
        <dbReference type="EMBL" id="CAF2838678.1"/>
    </source>
</evidence>
<name>A0A7R8CPD0_LEPSM</name>
<evidence type="ECO:0000313" key="2">
    <source>
        <dbReference type="Proteomes" id="UP000675881"/>
    </source>
</evidence>
<organism evidence="1 2">
    <name type="scientific">Lepeophtheirus salmonis</name>
    <name type="common">Salmon louse</name>
    <name type="synonym">Caligus salmonis</name>
    <dbReference type="NCBI Taxonomy" id="72036"/>
    <lineage>
        <taxon>Eukaryota</taxon>
        <taxon>Metazoa</taxon>
        <taxon>Ecdysozoa</taxon>
        <taxon>Arthropoda</taxon>
        <taxon>Crustacea</taxon>
        <taxon>Multicrustacea</taxon>
        <taxon>Hexanauplia</taxon>
        <taxon>Copepoda</taxon>
        <taxon>Siphonostomatoida</taxon>
        <taxon>Caligidae</taxon>
        <taxon>Lepeophtheirus</taxon>
    </lineage>
</organism>
<keyword evidence="2" id="KW-1185">Reference proteome</keyword>
<accession>A0A7R8CPD0</accession>
<gene>
    <name evidence="1" type="ORF">LSAA_5333</name>
</gene>
<proteinExistence type="predicted"/>
<dbReference type="Proteomes" id="UP000675881">
    <property type="component" value="Chromosome 14"/>
</dbReference>
<dbReference type="EMBL" id="HG994593">
    <property type="protein sequence ID" value="CAF2838678.1"/>
    <property type="molecule type" value="Genomic_DNA"/>
</dbReference>
<dbReference type="AlphaFoldDB" id="A0A7R8CPD0"/>
<sequence>MEVDKSMVLDKGGNLPTSSEGNLSFCDESRLEDSNPENIDENRIVEDNLKGAEKSTVLDTPVDINCGQVDEEMTPSSPSGLPLDVTYGDNTLDQGFIGSSEWHNIAYLGEEGFNPLGSSDLALFFQIQKAKYSS</sequence>
<protein>
    <submittedName>
        <fullName evidence="1">(salmon louse) hypothetical protein</fullName>
    </submittedName>
</protein>